<evidence type="ECO:0000256" key="2">
    <source>
        <dbReference type="ARBA" id="ARBA00022643"/>
    </source>
</evidence>
<dbReference type="Proteomes" id="UP001141992">
    <property type="component" value="Unassembled WGS sequence"/>
</dbReference>
<dbReference type="Gene3D" id="3.20.20.30">
    <property type="entry name" value="Luciferase-like domain"/>
    <property type="match status" value="1"/>
</dbReference>
<gene>
    <name evidence="8" type="ORF">O9570_13475</name>
</gene>
<evidence type="ECO:0000313" key="8">
    <source>
        <dbReference type="EMBL" id="MCZ8402461.1"/>
    </source>
</evidence>
<dbReference type="RefSeq" id="WP_049055325.1">
    <property type="nucleotide sequence ID" value="NZ_CAJFDJ010000003.1"/>
</dbReference>
<dbReference type="NCBIfam" id="TIGR03860">
    <property type="entry name" value="FMN_nitrolo"/>
    <property type="match status" value="1"/>
</dbReference>
<dbReference type="InterPro" id="IPR011251">
    <property type="entry name" value="Luciferase-like_dom"/>
</dbReference>
<feature type="binding site" evidence="6">
    <location>
        <position position="148"/>
    </location>
    <ligand>
        <name>FMN</name>
        <dbReference type="ChEBI" id="CHEBI:58210"/>
    </ligand>
</feature>
<feature type="binding site" evidence="6">
    <location>
        <position position="219"/>
    </location>
    <ligand>
        <name>FMN</name>
        <dbReference type="ChEBI" id="CHEBI:58210"/>
    </ligand>
</feature>
<dbReference type="AlphaFoldDB" id="A0A9W5AHT1"/>
<evidence type="ECO:0000256" key="6">
    <source>
        <dbReference type="PIRSR" id="PIRSR000337-1"/>
    </source>
</evidence>
<name>A0A9W5AHT1_ALCXX</name>
<dbReference type="PANTHER" id="PTHR30011:SF16">
    <property type="entry name" value="C2H2 FINGER DOMAIN TRANSCRIPTION FACTOR (EUROFUNG)-RELATED"/>
    <property type="match status" value="1"/>
</dbReference>
<comment type="similarity">
    <text evidence="5">Belongs to the NtaA/SnaA/DszA monooxygenase family.</text>
</comment>
<keyword evidence="2 6" id="KW-0288">FMN</keyword>
<sequence>MSSSPLCIGLSLAATWLSASGWRRPDSRVEQLHGAPFYRDVARRAEQACLDFVFRPDALFLDVPALARGPGFSSLDPTLLMAALARDTRHIGLVTTAATSFNPPYVVARQLQSLDWISEGRAGWNIVTALDGSRNFGDAPMPPSAQRYRKALEFTEVVRALWRSYPQEAVLADRESGQYADVTRIAPIAHRGEYFSVQGPLNVPGRAHGRIPLFQAGASDWGRDFAARVADAVFAATPDIECGVALRRDLRQRALDHGREPAAIRVLPGLSLYLAASRAQARDLHRAAHADQDRARQRLYVGRALGLDLERLDPDQPITVRMLGQPGPDMRSPTHVQLLRRLVEREQPCLRELLARPEAAASAHWTVVGTVDDAVAEIQRRAEAGAADGFIALPGGAMQSLDLLLDGVMPRLAAMGLARRAYAGTTFASNLGLAGSCCEPGRAVP</sequence>
<feature type="domain" description="Luciferase-like" evidence="7">
    <location>
        <begin position="39"/>
        <end position="319"/>
    </location>
</feature>
<organism evidence="8 9">
    <name type="scientific">Alcaligenes xylosoxydans xylosoxydans</name>
    <name type="common">Achromobacter xylosoxidans</name>
    <dbReference type="NCBI Taxonomy" id="85698"/>
    <lineage>
        <taxon>Bacteria</taxon>
        <taxon>Pseudomonadati</taxon>
        <taxon>Pseudomonadota</taxon>
        <taxon>Betaproteobacteria</taxon>
        <taxon>Burkholderiales</taxon>
        <taxon>Alcaligenaceae</taxon>
        <taxon>Achromobacter</taxon>
    </lineage>
</organism>
<protein>
    <submittedName>
        <fullName evidence="8">NtaA/DmoA family FMN-dependent monooxygenase</fullName>
        <ecNumber evidence="8">1.14.-.-</ecNumber>
    </submittedName>
</protein>
<feature type="binding site" evidence="6">
    <location>
        <position position="57"/>
    </location>
    <ligand>
        <name>FMN</name>
        <dbReference type="ChEBI" id="CHEBI:58210"/>
    </ligand>
</feature>
<feature type="binding site" evidence="6">
    <location>
        <position position="96"/>
    </location>
    <ligand>
        <name>FMN</name>
        <dbReference type="ChEBI" id="CHEBI:58210"/>
    </ligand>
</feature>
<dbReference type="SUPFAM" id="SSF51679">
    <property type="entry name" value="Bacterial luciferase-like"/>
    <property type="match status" value="1"/>
</dbReference>
<comment type="caution">
    <text evidence="8">The sequence shown here is derived from an EMBL/GenBank/DDBJ whole genome shotgun (WGS) entry which is preliminary data.</text>
</comment>
<accession>A0A9W5AHT1</accession>
<evidence type="ECO:0000256" key="3">
    <source>
        <dbReference type="ARBA" id="ARBA00023002"/>
    </source>
</evidence>
<keyword evidence="3 8" id="KW-0560">Oxidoreductase</keyword>
<dbReference type="GO" id="GO:0004497">
    <property type="term" value="F:monooxygenase activity"/>
    <property type="evidence" value="ECO:0007669"/>
    <property type="project" value="UniProtKB-KW"/>
</dbReference>
<dbReference type="GO" id="GO:0016705">
    <property type="term" value="F:oxidoreductase activity, acting on paired donors, with incorporation or reduction of molecular oxygen"/>
    <property type="evidence" value="ECO:0007669"/>
    <property type="project" value="InterPro"/>
</dbReference>
<evidence type="ECO:0000256" key="1">
    <source>
        <dbReference type="ARBA" id="ARBA00022630"/>
    </source>
</evidence>
<dbReference type="EMBL" id="JAPZVI010000008">
    <property type="protein sequence ID" value="MCZ8402461.1"/>
    <property type="molecule type" value="Genomic_DNA"/>
</dbReference>
<dbReference type="InterPro" id="IPR036661">
    <property type="entry name" value="Luciferase-like_sf"/>
</dbReference>
<keyword evidence="1 6" id="KW-0285">Flavoprotein</keyword>
<dbReference type="Pfam" id="PF00296">
    <property type="entry name" value="Bac_luciferase"/>
    <property type="match status" value="1"/>
</dbReference>
<evidence type="ECO:0000256" key="4">
    <source>
        <dbReference type="ARBA" id="ARBA00023033"/>
    </source>
</evidence>
<dbReference type="EC" id="1.14.-.-" evidence="8"/>
<keyword evidence="4 8" id="KW-0503">Monooxygenase</keyword>
<proteinExistence type="inferred from homology"/>
<dbReference type="InterPro" id="IPR016215">
    <property type="entry name" value="NTA_MOA"/>
</dbReference>
<evidence type="ECO:0000256" key="5">
    <source>
        <dbReference type="ARBA" id="ARBA00033748"/>
    </source>
</evidence>
<dbReference type="GeneID" id="75273886"/>
<evidence type="ECO:0000259" key="7">
    <source>
        <dbReference type="Pfam" id="PF00296"/>
    </source>
</evidence>
<reference evidence="8" key="1">
    <citation type="submission" date="2022-12" db="EMBL/GenBank/DDBJ databases">
        <authorList>
            <person name="Voronina O.L."/>
            <person name="Kunda M.S."/>
            <person name="Ryzhova N."/>
            <person name="Aksenova E.I."/>
        </authorList>
    </citation>
    <scope>NUCLEOTIDE SEQUENCE</scope>
    <source>
        <strain evidence="8">SCCH136:Ach223948</strain>
    </source>
</reference>
<dbReference type="PANTHER" id="PTHR30011">
    <property type="entry name" value="ALKANESULFONATE MONOOXYGENASE-RELATED"/>
    <property type="match status" value="1"/>
</dbReference>
<dbReference type="PIRSF" id="PIRSF000337">
    <property type="entry name" value="NTA_MOA"/>
    <property type="match status" value="1"/>
</dbReference>
<evidence type="ECO:0000313" key="9">
    <source>
        <dbReference type="Proteomes" id="UP001141992"/>
    </source>
</evidence>
<dbReference type="InterPro" id="IPR051260">
    <property type="entry name" value="Diverse_substr_monoxygenases"/>
</dbReference>